<evidence type="ECO:0000313" key="2">
    <source>
        <dbReference type="Proteomes" id="UP000886998"/>
    </source>
</evidence>
<gene>
    <name evidence="1" type="primary">NCL1_26753</name>
    <name evidence="1" type="ORF">TNIN_179921</name>
</gene>
<keyword evidence="2" id="KW-1185">Reference proteome</keyword>
<reference evidence="1" key="1">
    <citation type="submission" date="2020-08" db="EMBL/GenBank/DDBJ databases">
        <title>Multicomponent nature underlies the extraordinary mechanical properties of spider dragline silk.</title>
        <authorList>
            <person name="Kono N."/>
            <person name="Nakamura H."/>
            <person name="Mori M."/>
            <person name="Yoshida Y."/>
            <person name="Ohtoshi R."/>
            <person name="Malay A.D."/>
            <person name="Moran D.A.P."/>
            <person name="Tomita M."/>
            <person name="Numata K."/>
            <person name="Arakawa K."/>
        </authorList>
    </citation>
    <scope>NUCLEOTIDE SEQUENCE</scope>
</reference>
<comment type="caution">
    <text evidence="1">The sequence shown here is derived from an EMBL/GenBank/DDBJ whole genome shotgun (WGS) entry which is preliminary data.</text>
</comment>
<dbReference type="OrthoDB" id="6459788at2759"/>
<proteinExistence type="predicted"/>
<dbReference type="EMBL" id="BMAV01006671">
    <property type="protein sequence ID" value="GFY48820.1"/>
    <property type="molecule type" value="Genomic_DNA"/>
</dbReference>
<sequence length="140" mass="16306">MELTSLNRLRGALKAKVTRLEQLETPSCLELRLQLNDVSALKNKIESPRKDYYRLPLDVDLTEADQELELLEDRLHKTEWQHIRSEKYPCDLVSRGLSAENLVNCELWWKGPETFCYSLPHSEVTLDSESGNFTKELKED</sequence>
<organism evidence="1 2">
    <name type="scientific">Trichonephila inaurata madagascariensis</name>
    <dbReference type="NCBI Taxonomy" id="2747483"/>
    <lineage>
        <taxon>Eukaryota</taxon>
        <taxon>Metazoa</taxon>
        <taxon>Ecdysozoa</taxon>
        <taxon>Arthropoda</taxon>
        <taxon>Chelicerata</taxon>
        <taxon>Arachnida</taxon>
        <taxon>Araneae</taxon>
        <taxon>Araneomorphae</taxon>
        <taxon>Entelegynae</taxon>
        <taxon>Araneoidea</taxon>
        <taxon>Nephilidae</taxon>
        <taxon>Trichonephila</taxon>
        <taxon>Trichonephila inaurata</taxon>
    </lineage>
</organism>
<accession>A0A8X6X9Q0</accession>
<evidence type="ECO:0000313" key="1">
    <source>
        <dbReference type="EMBL" id="GFY48820.1"/>
    </source>
</evidence>
<dbReference type="Proteomes" id="UP000886998">
    <property type="component" value="Unassembled WGS sequence"/>
</dbReference>
<protein>
    <submittedName>
        <fullName evidence="1">Uncharacterized protein</fullName>
    </submittedName>
</protein>
<name>A0A8X6X9Q0_9ARAC</name>
<dbReference type="AlphaFoldDB" id="A0A8X6X9Q0"/>